<evidence type="ECO:0000259" key="7">
    <source>
        <dbReference type="Pfam" id="PF14322"/>
    </source>
</evidence>
<evidence type="ECO:0000256" key="2">
    <source>
        <dbReference type="ARBA" id="ARBA00006275"/>
    </source>
</evidence>
<proteinExistence type="inferred from homology"/>
<feature type="domain" description="SusD-like N-terminal" evidence="7">
    <location>
        <begin position="91"/>
        <end position="224"/>
    </location>
</feature>
<dbReference type="KEGG" id="chih:GWR21_02495"/>
<comment type="subcellular location">
    <subcellularLocation>
        <location evidence="1">Cell outer membrane</location>
    </subcellularLocation>
</comment>
<dbReference type="InterPro" id="IPR033985">
    <property type="entry name" value="SusD-like_N"/>
</dbReference>
<evidence type="ECO:0000256" key="5">
    <source>
        <dbReference type="ARBA" id="ARBA00023237"/>
    </source>
</evidence>
<evidence type="ECO:0000259" key="6">
    <source>
        <dbReference type="Pfam" id="PF07980"/>
    </source>
</evidence>
<organism evidence="8 9">
    <name type="scientific">Chitinophaga agri</name>
    <dbReference type="NCBI Taxonomy" id="2703787"/>
    <lineage>
        <taxon>Bacteria</taxon>
        <taxon>Pseudomonadati</taxon>
        <taxon>Bacteroidota</taxon>
        <taxon>Chitinophagia</taxon>
        <taxon>Chitinophagales</taxon>
        <taxon>Chitinophagaceae</taxon>
        <taxon>Chitinophaga</taxon>
    </lineage>
</organism>
<dbReference type="Pfam" id="PF07980">
    <property type="entry name" value="SusD_RagB"/>
    <property type="match status" value="1"/>
</dbReference>
<dbReference type="EMBL" id="CP048113">
    <property type="protein sequence ID" value="QHS58503.1"/>
    <property type="molecule type" value="Genomic_DNA"/>
</dbReference>
<dbReference type="AlphaFoldDB" id="A0A6B9ZDB9"/>
<dbReference type="Proteomes" id="UP000476411">
    <property type="component" value="Chromosome"/>
</dbReference>
<accession>A0A6B9ZDB9</accession>
<protein>
    <submittedName>
        <fullName evidence="8">RagB/SusD family nutrient uptake outer membrane protein</fullName>
    </submittedName>
</protein>
<dbReference type="SUPFAM" id="SSF48452">
    <property type="entry name" value="TPR-like"/>
    <property type="match status" value="1"/>
</dbReference>
<evidence type="ECO:0000256" key="3">
    <source>
        <dbReference type="ARBA" id="ARBA00022729"/>
    </source>
</evidence>
<keyword evidence="9" id="KW-1185">Reference proteome</keyword>
<reference evidence="8 9" key="1">
    <citation type="submission" date="2020-01" db="EMBL/GenBank/DDBJ databases">
        <title>Complete genome sequence of Chitinophaga sp. H33E-04 isolated from quinoa roots.</title>
        <authorList>
            <person name="Weon H.-Y."/>
            <person name="Lee S.A."/>
        </authorList>
    </citation>
    <scope>NUCLEOTIDE SEQUENCE [LARGE SCALE GENOMIC DNA]</scope>
    <source>
        <strain evidence="8 9">H33E-04</strain>
    </source>
</reference>
<dbReference type="Gene3D" id="1.25.40.390">
    <property type="match status" value="1"/>
</dbReference>
<evidence type="ECO:0000313" key="9">
    <source>
        <dbReference type="Proteomes" id="UP000476411"/>
    </source>
</evidence>
<dbReference type="Pfam" id="PF14322">
    <property type="entry name" value="SusD-like_3"/>
    <property type="match status" value="1"/>
</dbReference>
<keyword evidence="5" id="KW-0998">Cell outer membrane</keyword>
<evidence type="ECO:0000313" key="8">
    <source>
        <dbReference type="EMBL" id="QHS58503.1"/>
    </source>
</evidence>
<feature type="domain" description="RagB/SusD" evidence="6">
    <location>
        <begin position="336"/>
        <end position="454"/>
    </location>
</feature>
<dbReference type="InterPro" id="IPR011990">
    <property type="entry name" value="TPR-like_helical_dom_sf"/>
</dbReference>
<evidence type="ECO:0000256" key="4">
    <source>
        <dbReference type="ARBA" id="ARBA00023136"/>
    </source>
</evidence>
<comment type="similarity">
    <text evidence="2">Belongs to the SusD family.</text>
</comment>
<gene>
    <name evidence="8" type="ORF">GWR21_02495</name>
</gene>
<dbReference type="RefSeq" id="WP_162330206.1">
    <property type="nucleotide sequence ID" value="NZ_CP048113.1"/>
</dbReference>
<evidence type="ECO:0000256" key="1">
    <source>
        <dbReference type="ARBA" id="ARBA00004442"/>
    </source>
</evidence>
<name>A0A6B9ZDB9_9BACT</name>
<keyword evidence="4" id="KW-0472">Membrane</keyword>
<dbReference type="InterPro" id="IPR012944">
    <property type="entry name" value="SusD_RagB_dom"/>
</dbReference>
<keyword evidence="3" id="KW-0732">Signal</keyword>
<dbReference type="GO" id="GO:0009279">
    <property type="term" value="C:cell outer membrane"/>
    <property type="evidence" value="ECO:0007669"/>
    <property type="project" value="UniProtKB-SubCell"/>
</dbReference>
<sequence length="455" mass="51411">MFSIKRLLYITLGSAAMLWNTGCRDYVEVIPQGKRALVNTVDYQWLMQNEGDIRVSYSFPLYAVDDYGIDYEPFQNGMASGQEAAYTWAVTFVGDQDDPDWTLFYKQIYVCNTIISEVRNSKGGTSQQKEQIRSQALVQRAYAYLMLVNNYARHYDKSTATTDPGVPLLLTPDLFASLQRASVQAVYDQIMADLKEAAAVLPDQSIITLLPSATSAYALMARAALYMADYESAAAYADSALARQSTLIDLRSYASSTTSFPQIYQDPEIILAKTVAVSPVYALSTDLLQLFEPGDLRYELYTNDGANFEWTPFPGRGYWRTRLSNTNAYTGPGVPEMMLIHAEADARKGRTAAALRTLNKLREKRFTTDTYADLTANSADEALRLVVDERRRELMGSGLRWFDQKRLNREPAFARTVIRRFLGTIYTLEPNSNRYLFPIPSKNIQFNPEISQNPR</sequence>